<comment type="caution">
    <text evidence="2">The sequence shown here is derived from an EMBL/GenBank/DDBJ whole genome shotgun (WGS) entry which is preliminary data.</text>
</comment>
<feature type="chain" id="PRO_5045228026" description="Lipoprotein" evidence="1">
    <location>
        <begin position="22"/>
        <end position="192"/>
    </location>
</feature>
<protein>
    <recommendedName>
        <fullName evidence="4">Lipoprotein</fullName>
    </recommendedName>
</protein>
<sequence>MNSTFKIFLFSAVLALTFACNNDDDDGTDTINPPNEDVCNYQGLTFYTTSNGTETLIPGAELTAQYVTGGSNGPEIEIYKTTNPGFFNFTTIVVNEDATGTGTINLDGNTYANLAITCQRGVTGTTGAVVGDEFRFDIVGNGLEIELCVIVTDLTLGYIDADGDGCGSQTISYGFGVLNNIDTDDTDSSICN</sequence>
<dbReference type="RefSeq" id="WP_148380173.1">
    <property type="nucleotide sequence ID" value="NZ_VSKN01000001.1"/>
</dbReference>
<keyword evidence="3" id="KW-1185">Reference proteome</keyword>
<dbReference type="EMBL" id="VSKN01000001">
    <property type="protein sequence ID" value="TYC18005.1"/>
    <property type="molecule type" value="Genomic_DNA"/>
</dbReference>
<accession>A0ABY3MEG9</accession>
<reference evidence="2 3" key="1">
    <citation type="submission" date="2019-08" db="EMBL/GenBank/DDBJ databases">
        <title>Genomes of Antarctic Bizionia species.</title>
        <authorList>
            <person name="Bowman J.P."/>
        </authorList>
    </citation>
    <scope>NUCLEOTIDE SEQUENCE [LARGE SCALE GENOMIC DNA]</scope>
    <source>
        <strain evidence="2 3">IC164</strain>
    </source>
</reference>
<evidence type="ECO:0000256" key="1">
    <source>
        <dbReference type="SAM" id="SignalP"/>
    </source>
</evidence>
<dbReference type="PROSITE" id="PS51257">
    <property type="entry name" value="PROKAR_LIPOPROTEIN"/>
    <property type="match status" value="1"/>
</dbReference>
<evidence type="ECO:0008006" key="4">
    <source>
        <dbReference type="Google" id="ProtNLM"/>
    </source>
</evidence>
<gene>
    <name evidence="2" type="ORF">ES677_01110</name>
</gene>
<evidence type="ECO:0000313" key="2">
    <source>
        <dbReference type="EMBL" id="TYC18005.1"/>
    </source>
</evidence>
<feature type="signal peptide" evidence="1">
    <location>
        <begin position="1"/>
        <end position="21"/>
    </location>
</feature>
<dbReference type="Proteomes" id="UP000323621">
    <property type="component" value="Unassembled WGS sequence"/>
</dbReference>
<name>A0ABY3MEG9_9FLAO</name>
<evidence type="ECO:0000313" key="3">
    <source>
        <dbReference type="Proteomes" id="UP000323621"/>
    </source>
</evidence>
<organism evidence="2 3">
    <name type="scientific">Bizionia gelidisalsuginis</name>
    <dbReference type="NCBI Taxonomy" id="291188"/>
    <lineage>
        <taxon>Bacteria</taxon>
        <taxon>Pseudomonadati</taxon>
        <taxon>Bacteroidota</taxon>
        <taxon>Flavobacteriia</taxon>
        <taxon>Flavobacteriales</taxon>
        <taxon>Flavobacteriaceae</taxon>
        <taxon>Bizionia</taxon>
    </lineage>
</organism>
<proteinExistence type="predicted"/>
<keyword evidence="1" id="KW-0732">Signal</keyword>